<keyword evidence="2" id="KW-0413">Isomerase</keyword>
<dbReference type="AlphaFoldDB" id="A0A7W6BJW6"/>
<dbReference type="Gene3D" id="3.20.20.150">
    <property type="entry name" value="Divalent-metal-dependent TIM barrel enzymes"/>
    <property type="match status" value="1"/>
</dbReference>
<gene>
    <name evidence="2" type="ORF">GGR43_004144</name>
</gene>
<reference evidence="2 3" key="1">
    <citation type="submission" date="2020-08" db="EMBL/GenBank/DDBJ databases">
        <title>Genomic Encyclopedia of Type Strains, Phase IV (KMG-IV): sequencing the most valuable type-strain genomes for metagenomic binning, comparative biology and taxonomic classification.</title>
        <authorList>
            <person name="Goeker M."/>
        </authorList>
    </citation>
    <scope>NUCLEOTIDE SEQUENCE [LARGE SCALE GENOMIC DNA]</scope>
    <source>
        <strain evidence="2 3">DSM 26189</strain>
    </source>
</reference>
<organism evidence="2 3">
    <name type="scientific">Sphingobium jiangsuense</name>
    <dbReference type="NCBI Taxonomy" id="870476"/>
    <lineage>
        <taxon>Bacteria</taxon>
        <taxon>Pseudomonadati</taxon>
        <taxon>Pseudomonadota</taxon>
        <taxon>Alphaproteobacteria</taxon>
        <taxon>Sphingomonadales</taxon>
        <taxon>Sphingomonadaceae</taxon>
        <taxon>Sphingobium</taxon>
    </lineage>
</organism>
<keyword evidence="3" id="KW-1185">Reference proteome</keyword>
<feature type="domain" description="Xylose isomerase-like TIM barrel" evidence="1">
    <location>
        <begin position="23"/>
        <end position="243"/>
    </location>
</feature>
<dbReference type="SUPFAM" id="SSF51658">
    <property type="entry name" value="Xylose isomerase-like"/>
    <property type="match status" value="1"/>
</dbReference>
<name>A0A7W6BJW6_9SPHN</name>
<dbReference type="EMBL" id="JACIDT010000023">
    <property type="protein sequence ID" value="MBB3928400.1"/>
    <property type="molecule type" value="Genomic_DNA"/>
</dbReference>
<comment type="caution">
    <text evidence="2">The sequence shown here is derived from an EMBL/GenBank/DDBJ whole genome shotgun (WGS) entry which is preliminary data.</text>
</comment>
<dbReference type="GO" id="GO:0016853">
    <property type="term" value="F:isomerase activity"/>
    <property type="evidence" value="ECO:0007669"/>
    <property type="project" value="UniProtKB-KW"/>
</dbReference>
<evidence type="ECO:0000313" key="3">
    <source>
        <dbReference type="Proteomes" id="UP000571950"/>
    </source>
</evidence>
<protein>
    <submittedName>
        <fullName evidence="2">Sugar phosphate isomerase/epimerase</fullName>
    </submittedName>
</protein>
<evidence type="ECO:0000313" key="2">
    <source>
        <dbReference type="EMBL" id="MBB3928400.1"/>
    </source>
</evidence>
<evidence type="ECO:0000259" key="1">
    <source>
        <dbReference type="Pfam" id="PF01261"/>
    </source>
</evidence>
<dbReference type="InterPro" id="IPR050312">
    <property type="entry name" value="IolE/XylAMocC-like"/>
</dbReference>
<dbReference type="InterPro" id="IPR036237">
    <property type="entry name" value="Xyl_isomerase-like_sf"/>
</dbReference>
<accession>A0A7W6BJW6</accession>
<dbReference type="Pfam" id="PF01261">
    <property type="entry name" value="AP_endonuc_2"/>
    <property type="match status" value="1"/>
</dbReference>
<dbReference type="PANTHER" id="PTHR12110:SF48">
    <property type="entry name" value="BLL3656 PROTEIN"/>
    <property type="match status" value="1"/>
</dbReference>
<dbReference type="PANTHER" id="PTHR12110">
    <property type="entry name" value="HYDROXYPYRUVATE ISOMERASE"/>
    <property type="match status" value="1"/>
</dbReference>
<proteinExistence type="predicted"/>
<sequence>MTVPLLSLASGVLPEHPAETLADAASAAGFAAFGVRIEPCEWSDRRAHDLARRAEDEGLLILDAEVLWIKAGKLPPDLFRLIDLAAIMGAKNLLAVSSDPDEGSTVEKFARLCDHARPIGIPVSLEFGRFTTVPDIHAARRILGAAARPNARLLVDPLHWSRSGGCVEDVASAPASLFAYAQLCDAGPDRPDPEDFNAIRAEALDGRLLPGEGVLPLRALLDALPPGLPLSIELRSRALRDRFPDPIARAAHLLERTLGWYRR</sequence>
<dbReference type="InterPro" id="IPR013022">
    <property type="entry name" value="Xyl_isomerase-like_TIM-brl"/>
</dbReference>
<dbReference type="RefSeq" id="WP_188073679.1">
    <property type="nucleotide sequence ID" value="NZ_BSPS01000017.1"/>
</dbReference>
<dbReference type="Proteomes" id="UP000571950">
    <property type="component" value="Unassembled WGS sequence"/>
</dbReference>